<keyword evidence="1" id="KW-0812">Transmembrane</keyword>
<accession>A0A1Y1N1P8</accession>
<reference evidence="2" key="1">
    <citation type="journal article" date="2016" name="Sci. Rep.">
        <title>Molecular characterization of firefly nuptial gifts: a multi-omics approach sheds light on postcopulatory sexual selection.</title>
        <authorList>
            <person name="Al-Wathiqui N."/>
            <person name="Fallon T.R."/>
            <person name="South A."/>
            <person name="Weng J.K."/>
            <person name="Lewis S.M."/>
        </authorList>
    </citation>
    <scope>NUCLEOTIDE SEQUENCE</scope>
</reference>
<dbReference type="AlphaFoldDB" id="A0A1Y1N1P8"/>
<evidence type="ECO:0000256" key="1">
    <source>
        <dbReference type="SAM" id="Phobius"/>
    </source>
</evidence>
<feature type="transmembrane region" description="Helical" evidence="1">
    <location>
        <begin position="67"/>
        <end position="90"/>
    </location>
</feature>
<keyword evidence="1" id="KW-0472">Membrane</keyword>
<sequence>MNFPQNKVCKYLHSFGNEISTSSEIKLPERLTVLAESYEAPGDKQELCEHFSCQKAFLNLMKLFSVAHFPLALLPIKFLFMYPMIAVFLFNNKLLFNPITYILKL</sequence>
<protein>
    <submittedName>
        <fullName evidence="2">Uncharacterized protein</fullName>
    </submittedName>
</protein>
<proteinExistence type="predicted"/>
<name>A0A1Y1N1P8_PHOPY</name>
<keyword evidence="1" id="KW-1133">Transmembrane helix</keyword>
<evidence type="ECO:0000313" key="2">
    <source>
        <dbReference type="EMBL" id="JAV91814.1"/>
    </source>
</evidence>
<organism evidence="2">
    <name type="scientific">Photinus pyralis</name>
    <name type="common">Common eastern firefly</name>
    <name type="synonym">Lampyris pyralis</name>
    <dbReference type="NCBI Taxonomy" id="7054"/>
    <lineage>
        <taxon>Eukaryota</taxon>
        <taxon>Metazoa</taxon>
        <taxon>Ecdysozoa</taxon>
        <taxon>Arthropoda</taxon>
        <taxon>Hexapoda</taxon>
        <taxon>Insecta</taxon>
        <taxon>Pterygota</taxon>
        <taxon>Neoptera</taxon>
        <taxon>Endopterygota</taxon>
        <taxon>Coleoptera</taxon>
        <taxon>Polyphaga</taxon>
        <taxon>Elateriformia</taxon>
        <taxon>Elateroidea</taxon>
        <taxon>Lampyridae</taxon>
        <taxon>Lampyrinae</taxon>
        <taxon>Photinus</taxon>
    </lineage>
</organism>
<dbReference type="EMBL" id="GEZM01015263">
    <property type="protein sequence ID" value="JAV91814.1"/>
    <property type="molecule type" value="Transcribed_RNA"/>
</dbReference>